<dbReference type="Gene3D" id="3.40.1350.10">
    <property type="match status" value="1"/>
</dbReference>
<dbReference type="eggNOG" id="COG1637">
    <property type="taxonomic scope" value="Bacteria"/>
</dbReference>
<dbReference type="AlphaFoldDB" id="A1U3A1"/>
<protein>
    <recommendedName>
        <fullName evidence="1">DUF4268 domain-containing protein</fullName>
    </recommendedName>
</protein>
<dbReference type="GO" id="GO:0003676">
    <property type="term" value="F:nucleic acid binding"/>
    <property type="evidence" value="ECO:0007669"/>
    <property type="project" value="InterPro"/>
</dbReference>
<dbReference type="OrthoDB" id="570199at2"/>
<dbReference type="InterPro" id="IPR025364">
    <property type="entry name" value="DUF4268"/>
</dbReference>
<gene>
    <name evidence="2" type="ordered locus">Maqu_2394</name>
</gene>
<accession>A1U3A1</accession>
<dbReference type="RefSeq" id="WP_011785856.1">
    <property type="nucleotide sequence ID" value="NC_008740.1"/>
</dbReference>
<evidence type="ECO:0000313" key="3">
    <source>
        <dbReference type="Proteomes" id="UP000000998"/>
    </source>
</evidence>
<proteinExistence type="predicted"/>
<sequence length="385" mass="44231">MYRINKSANSIQRLEQKTFSSLGFRERDHLQEWIAKQPDVLGEDLLIIQKEFSGFDATHERLDLLALDKQGALVIIENKLDDSGRDVTWQALKYASYCSGLSKSNIVKIFQKYLDMAEPGVNAEDRICEFLENQDFTEVTLNKGVTQRIMLIAANFRKEVTSTVLWLMNFKLRLQCFRATPYAMGEELFLNVEQIIPTQDTEEYMIGMAEKAQDDIEDQVEQKHRHVVRREFWGRLIDSMNASPSNLYQSISPGVYSWIGAGSGVGGISFNFVATKQYGRAELYIDRGNKTENELVFEALAARKNEIQTAFGGELEWERLDEKRACRIKAETVGNVYDREQWDEMINFMVDAMCRLEASLKGPVREVWEQVKARSPINPESMNSI</sequence>
<name>A1U3A1_MARN8</name>
<dbReference type="STRING" id="351348.Maqu_2394"/>
<evidence type="ECO:0000259" key="1">
    <source>
        <dbReference type="Pfam" id="PF14088"/>
    </source>
</evidence>
<feature type="domain" description="DUF4268" evidence="1">
    <location>
        <begin position="228"/>
        <end position="361"/>
    </location>
</feature>
<dbReference type="InterPro" id="IPR011856">
    <property type="entry name" value="tRNA_endonuc-like_dom_sf"/>
</dbReference>
<dbReference type="HOGENOM" id="CLU_064448_0_0_6"/>
<dbReference type="KEGG" id="maq:Maqu_2394"/>
<dbReference type="Proteomes" id="UP000000998">
    <property type="component" value="Chromosome"/>
</dbReference>
<evidence type="ECO:0000313" key="2">
    <source>
        <dbReference type="EMBL" id="ABM19470.1"/>
    </source>
</evidence>
<organism evidence="2 3">
    <name type="scientific">Marinobacter nauticus (strain ATCC 700491 / DSM 11845 / VT8)</name>
    <name type="common">Marinobacter aquaeolei</name>
    <dbReference type="NCBI Taxonomy" id="351348"/>
    <lineage>
        <taxon>Bacteria</taxon>
        <taxon>Pseudomonadati</taxon>
        <taxon>Pseudomonadota</taxon>
        <taxon>Gammaproteobacteria</taxon>
        <taxon>Pseudomonadales</taxon>
        <taxon>Marinobacteraceae</taxon>
        <taxon>Marinobacter</taxon>
    </lineage>
</organism>
<reference evidence="3" key="1">
    <citation type="journal article" date="2011" name="Appl. Environ. Microbiol.">
        <title>Genomic potential of Marinobacter aquaeolei, a biogeochemical 'opportunitroph'.</title>
        <authorList>
            <person name="Singer E."/>
            <person name="Webb E.A."/>
            <person name="Nelson W.C."/>
            <person name="Heidelberg J.F."/>
            <person name="Ivanova N."/>
            <person name="Pati A."/>
            <person name="Edwards K.J."/>
        </authorList>
    </citation>
    <scope>NUCLEOTIDE SEQUENCE [LARGE SCALE GENOMIC DNA]</scope>
    <source>
        <strain evidence="3">ATCC 700491 / DSM 11845 / VT8</strain>
    </source>
</reference>
<dbReference type="Pfam" id="PF14088">
    <property type="entry name" value="DUF4268"/>
    <property type="match status" value="1"/>
</dbReference>
<dbReference type="EMBL" id="CP000514">
    <property type="protein sequence ID" value="ABM19470.1"/>
    <property type="molecule type" value="Genomic_DNA"/>
</dbReference>